<keyword evidence="3" id="KW-1185">Reference proteome</keyword>
<dbReference type="EMBL" id="LAJX01000094">
    <property type="protein sequence ID" value="KJV06694.1"/>
    <property type="molecule type" value="Genomic_DNA"/>
</dbReference>
<dbReference type="RefSeq" id="WP_045779054.1">
    <property type="nucleotide sequence ID" value="NZ_LAJX01000094.1"/>
</dbReference>
<gene>
    <name evidence="2" type="ORF">VZ94_09540</name>
</gene>
<reference evidence="3" key="1">
    <citation type="submission" date="2015-03" db="EMBL/GenBank/DDBJ databases">
        <title>Draft genome sequence of a novel methanotroph (Sn10-6) isolated from flooded ricefield rhizosphere in India.</title>
        <authorList>
            <person name="Pandit P.S."/>
            <person name="Pore S.D."/>
            <person name="Arora P."/>
            <person name="Kapse N.G."/>
            <person name="Dhakephalkar P.K."/>
            <person name="Rahalkar M.C."/>
        </authorList>
    </citation>
    <scope>NUCLEOTIDE SEQUENCE [LARGE SCALE GENOMIC DNA]</scope>
    <source>
        <strain evidence="3">Sn10-6</strain>
    </source>
</reference>
<protein>
    <submittedName>
        <fullName evidence="2">Uncharacterized protein</fullName>
    </submittedName>
</protein>
<feature type="transmembrane region" description="Helical" evidence="1">
    <location>
        <begin position="28"/>
        <end position="46"/>
    </location>
</feature>
<dbReference type="AlphaFoldDB" id="A0A0F3IMC3"/>
<feature type="transmembrane region" description="Helical" evidence="1">
    <location>
        <begin position="53"/>
        <end position="69"/>
    </location>
</feature>
<name>A0A0F3IMC3_9GAMM</name>
<evidence type="ECO:0000313" key="3">
    <source>
        <dbReference type="Proteomes" id="UP000033684"/>
    </source>
</evidence>
<keyword evidence="1" id="KW-0812">Transmembrane</keyword>
<keyword evidence="1" id="KW-1133">Transmembrane helix</keyword>
<evidence type="ECO:0000313" key="2">
    <source>
        <dbReference type="EMBL" id="KJV06694.1"/>
    </source>
</evidence>
<keyword evidence="1" id="KW-0472">Membrane</keyword>
<sequence length="164" mass="19321">MIIFILTGLALGFYEQHPFAVTDTVRLSIAYTGIALSLLCIAWRYWAKAGHHWAQDLFFAFALIIWYAFWRPFHPHDAPMFFFFPLYFVFVTVFTEFIVNTKPGPLDVLTLRQLQKIMANWWLQSWFVMACVLGSVFLMQQYLLYPVLVTLAMVHRILTTHYAR</sequence>
<proteinExistence type="predicted"/>
<comment type="caution">
    <text evidence="2">The sequence shown here is derived from an EMBL/GenBank/DDBJ whole genome shotgun (WGS) entry which is preliminary data.</text>
</comment>
<accession>A0A0F3IMC3</accession>
<feature type="transmembrane region" description="Helical" evidence="1">
    <location>
        <begin position="119"/>
        <end position="137"/>
    </location>
</feature>
<organism evidence="2 3">
    <name type="scientific">Methylocucumis oryzae</name>
    <dbReference type="NCBI Taxonomy" id="1632867"/>
    <lineage>
        <taxon>Bacteria</taxon>
        <taxon>Pseudomonadati</taxon>
        <taxon>Pseudomonadota</taxon>
        <taxon>Gammaproteobacteria</taxon>
        <taxon>Methylococcales</taxon>
        <taxon>Methylococcaceae</taxon>
        <taxon>Methylocucumis</taxon>
    </lineage>
</organism>
<feature type="transmembrane region" description="Helical" evidence="1">
    <location>
        <begin position="81"/>
        <end position="99"/>
    </location>
</feature>
<evidence type="ECO:0000256" key="1">
    <source>
        <dbReference type="SAM" id="Phobius"/>
    </source>
</evidence>
<dbReference type="Proteomes" id="UP000033684">
    <property type="component" value="Unassembled WGS sequence"/>
</dbReference>
<reference evidence="2 3" key="2">
    <citation type="journal article" date="2016" name="Microb. Ecol.">
        <title>Genome Characteristics of a Novel Type I Methanotroph (Sn10-6) Isolated from a Flooded Indian Rice Field.</title>
        <authorList>
            <person name="Rahalkar M.C."/>
            <person name="Pandit P.S."/>
            <person name="Dhakephalkar P.K."/>
            <person name="Pore S."/>
            <person name="Arora P."/>
            <person name="Kapse N."/>
        </authorList>
    </citation>
    <scope>NUCLEOTIDE SEQUENCE [LARGE SCALE GENOMIC DNA]</scope>
    <source>
        <strain evidence="2 3">Sn10-6</strain>
    </source>
</reference>